<dbReference type="EMBL" id="CP020370">
    <property type="protein sequence ID" value="AUB82405.1"/>
    <property type="molecule type" value="Genomic_DNA"/>
</dbReference>
<dbReference type="CDD" id="cd02910">
    <property type="entry name" value="cupin_Yhhw_N"/>
    <property type="match status" value="1"/>
</dbReference>
<keyword evidence="2" id="KW-0479">Metal-binding</keyword>
<dbReference type="GO" id="GO:0051213">
    <property type="term" value="F:dioxygenase activity"/>
    <property type="evidence" value="ECO:0007669"/>
    <property type="project" value="UniProtKB-KW"/>
</dbReference>
<dbReference type="Gene3D" id="2.60.120.10">
    <property type="entry name" value="Jelly Rolls"/>
    <property type="match status" value="2"/>
</dbReference>
<comment type="similarity">
    <text evidence="1 3">Belongs to the pirin family.</text>
</comment>
<dbReference type="PIRSF" id="PIRSF006232">
    <property type="entry name" value="Pirin"/>
    <property type="match status" value="1"/>
</dbReference>
<dbReference type="OrthoDB" id="9780903at2"/>
<sequence length="246" mass="26568">MMTLRPSSERGQAQLTWLDSRHSFSFGDYYDPRHMGVANLRVINDDRIAPGGGFPMHGHQDMEIVTYVLAGALQHRDSMGNGSVIRPGEVQHMSAGRGVRHSEYNADAAVPVHLLQIWLTPNRLGGEPDYHQRQFCADERRNRLALLVSPDGREGSLPTHQDALLYATLLCAGSSVTHPLIAGHEAYVHLATGRALVNGLELEAGDGVHLVAEEAVRISGSGPDEAQVLLFDLPGPPAPGDAAPRA</sequence>
<dbReference type="PANTHER" id="PTHR43212:SF3">
    <property type="entry name" value="QUERCETIN 2,3-DIOXYGENASE"/>
    <property type="match status" value="1"/>
</dbReference>
<dbReference type="InterPro" id="IPR011051">
    <property type="entry name" value="RmlC_Cupin_sf"/>
</dbReference>
<dbReference type="RefSeq" id="WP_100920137.1">
    <property type="nucleotide sequence ID" value="NZ_CP020370.1"/>
</dbReference>
<dbReference type="GO" id="GO:0046872">
    <property type="term" value="F:metal ion binding"/>
    <property type="evidence" value="ECO:0007669"/>
    <property type="project" value="UniProtKB-KW"/>
</dbReference>
<dbReference type="Proteomes" id="UP000232638">
    <property type="component" value="Chromosome"/>
</dbReference>
<dbReference type="SUPFAM" id="SSF51182">
    <property type="entry name" value="RmlC-like cupins"/>
    <property type="match status" value="1"/>
</dbReference>
<dbReference type="InterPro" id="IPR012093">
    <property type="entry name" value="Pirin"/>
</dbReference>
<keyword evidence="6" id="KW-0223">Dioxygenase</keyword>
<dbReference type="InterPro" id="IPR041602">
    <property type="entry name" value="Quercetinase_C"/>
</dbReference>
<keyword evidence="6" id="KW-0560">Oxidoreductase</keyword>
<dbReference type="Pfam" id="PF17954">
    <property type="entry name" value="Pirin_C_2"/>
    <property type="match status" value="1"/>
</dbReference>
<feature type="domain" description="Quercetin 2,3-dioxygenase C-terminal cupin" evidence="5">
    <location>
        <begin position="146"/>
        <end position="233"/>
    </location>
</feature>
<keyword evidence="7" id="KW-1185">Reference proteome</keyword>
<accession>A0A2K8UA18</accession>
<dbReference type="Pfam" id="PF02678">
    <property type="entry name" value="Pirin"/>
    <property type="match status" value="1"/>
</dbReference>
<dbReference type="AlphaFoldDB" id="A0A2K8UA18"/>
<feature type="binding site" evidence="2">
    <location>
        <position position="57"/>
    </location>
    <ligand>
        <name>Fe cation</name>
        <dbReference type="ChEBI" id="CHEBI:24875"/>
    </ligand>
</feature>
<evidence type="ECO:0000259" key="5">
    <source>
        <dbReference type="Pfam" id="PF17954"/>
    </source>
</evidence>
<proteinExistence type="inferred from homology"/>
<evidence type="ECO:0000313" key="7">
    <source>
        <dbReference type="Proteomes" id="UP000232638"/>
    </source>
</evidence>
<evidence type="ECO:0000259" key="4">
    <source>
        <dbReference type="Pfam" id="PF02678"/>
    </source>
</evidence>
<evidence type="ECO:0000313" key="6">
    <source>
        <dbReference type="EMBL" id="AUB82405.1"/>
    </source>
</evidence>
<gene>
    <name evidence="6" type="ORF">THSYN_16615</name>
</gene>
<dbReference type="KEGG" id="tsy:THSYN_16615"/>
<dbReference type="PANTHER" id="PTHR43212">
    <property type="entry name" value="QUERCETIN 2,3-DIOXYGENASE"/>
    <property type="match status" value="1"/>
</dbReference>
<feature type="binding site" evidence="2">
    <location>
        <position position="59"/>
    </location>
    <ligand>
        <name>Fe cation</name>
        <dbReference type="ChEBI" id="CHEBI:24875"/>
    </ligand>
</feature>
<protein>
    <submittedName>
        <fullName evidence="6">Quercetin 2,3-dioxygenase</fullName>
    </submittedName>
</protein>
<feature type="domain" description="Pirin N-terminal" evidence="4">
    <location>
        <begin position="9"/>
        <end position="119"/>
    </location>
</feature>
<evidence type="ECO:0000256" key="3">
    <source>
        <dbReference type="RuleBase" id="RU003457"/>
    </source>
</evidence>
<name>A0A2K8UA18_9GAMM</name>
<organism evidence="6 7">
    <name type="scientific">Candidatus Thiodictyon syntrophicum</name>
    <dbReference type="NCBI Taxonomy" id="1166950"/>
    <lineage>
        <taxon>Bacteria</taxon>
        <taxon>Pseudomonadati</taxon>
        <taxon>Pseudomonadota</taxon>
        <taxon>Gammaproteobacteria</taxon>
        <taxon>Chromatiales</taxon>
        <taxon>Chromatiaceae</taxon>
        <taxon>Thiodictyon</taxon>
    </lineage>
</organism>
<feature type="binding site" evidence="2">
    <location>
        <position position="103"/>
    </location>
    <ligand>
        <name>Fe cation</name>
        <dbReference type="ChEBI" id="CHEBI:24875"/>
    </ligand>
</feature>
<evidence type="ECO:0000256" key="2">
    <source>
        <dbReference type="PIRSR" id="PIRSR006232-1"/>
    </source>
</evidence>
<keyword evidence="2" id="KW-0408">Iron</keyword>
<dbReference type="InterPro" id="IPR003829">
    <property type="entry name" value="Pirin_N_dom"/>
</dbReference>
<feature type="binding site" evidence="2">
    <location>
        <position position="101"/>
    </location>
    <ligand>
        <name>Fe cation</name>
        <dbReference type="ChEBI" id="CHEBI:24875"/>
    </ligand>
</feature>
<dbReference type="InterPro" id="IPR014710">
    <property type="entry name" value="RmlC-like_jellyroll"/>
</dbReference>
<reference evidence="6 7" key="1">
    <citation type="submission" date="2017-03" db="EMBL/GenBank/DDBJ databases">
        <title>Complete genome sequence of Candidatus 'Thiodictyon syntrophicum' sp. nov. strain Cad16T, a photolithoautotroph purple sulfur bacterium isolated from an alpine meromictic lake.</title>
        <authorList>
            <person name="Luedin S.M."/>
            <person name="Pothier J.F."/>
            <person name="Danza F."/>
            <person name="Storelli N."/>
            <person name="Wittwer M."/>
            <person name="Tonolla M."/>
        </authorList>
    </citation>
    <scope>NUCLEOTIDE SEQUENCE [LARGE SCALE GENOMIC DNA]</scope>
    <source>
        <strain evidence="6 7">Cad16T</strain>
    </source>
</reference>
<comment type="cofactor">
    <cofactor evidence="2">
        <name>Fe cation</name>
        <dbReference type="ChEBI" id="CHEBI:24875"/>
    </cofactor>
    <text evidence="2">Binds 1 Fe cation per subunit.</text>
</comment>
<evidence type="ECO:0000256" key="1">
    <source>
        <dbReference type="ARBA" id="ARBA00008416"/>
    </source>
</evidence>